<dbReference type="SUPFAM" id="SSF160755">
    <property type="entry name" value="YugN-like"/>
    <property type="match status" value="1"/>
</dbReference>
<keyword evidence="2" id="KW-1185">Reference proteome</keyword>
<evidence type="ECO:0008006" key="3">
    <source>
        <dbReference type="Google" id="ProtNLM"/>
    </source>
</evidence>
<dbReference type="Gene3D" id="3.30.310.100">
    <property type="entry name" value="YugN-like"/>
    <property type="match status" value="1"/>
</dbReference>
<organism evidence="1 2">
    <name type="scientific">Paenibacillus lignilyticus</name>
    <dbReference type="NCBI Taxonomy" id="1172615"/>
    <lineage>
        <taxon>Bacteria</taxon>
        <taxon>Bacillati</taxon>
        <taxon>Bacillota</taxon>
        <taxon>Bacilli</taxon>
        <taxon>Bacillales</taxon>
        <taxon>Paenibacillaceae</taxon>
        <taxon>Paenibacillus</taxon>
    </lineage>
</organism>
<dbReference type="InterPro" id="IPR036491">
    <property type="entry name" value="YugN-like_sf"/>
</dbReference>
<name>A0ABS5C890_9BACL</name>
<protein>
    <recommendedName>
        <fullName evidence="3">YugN-like family protein</fullName>
    </recommendedName>
</protein>
<reference evidence="1 2" key="1">
    <citation type="submission" date="2021-04" db="EMBL/GenBank/DDBJ databases">
        <title>Paenibacillus sp. DLE-14 whole genome sequence.</title>
        <authorList>
            <person name="Ham Y.J."/>
        </authorList>
    </citation>
    <scope>NUCLEOTIDE SEQUENCE [LARGE SCALE GENOMIC DNA]</scope>
    <source>
        <strain evidence="1 2">DLE-14</strain>
    </source>
</reference>
<dbReference type="RefSeq" id="WP_091220985.1">
    <property type="nucleotide sequence ID" value="NZ_JAGKSP010000002.1"/>
</dbReference>
<accession>A0ABS5C890</accession>
<sequence>MIPLEFKLESSEKEFTEVRSMLEEHEFSLGGNWDYEHGYFDRYLDDAHKVWLRMPFDVINGNIDSDTQDLDAKIRMGQPFVLKHLYNEGLDKHAQPRALGSLIDQFQEPIDPDAEVESKWVTKAKEVLGEVEQRLLQ</sequence>
<dbReference type="InterPro" id="IPR014967">
    <property type="entry name" value="Uncharacterised_YugN-like"/>
</dbReference>
<gene>
    <name evidence="1" type="ORF">I8J30_05800</name>
</gene>
<proteinExistence type="predicted"/>
<evidence type="ECO:0000313" key="1">
    <source>
        <dbReference type="EMBL" id="MBP3962219.1"/>
    </source>
</evidence>
<dbReference type="Proteomes" id="UP000673394">
    <property type="component" value="Unassembled WGS sequence"/>
</dbReference>
<evidence type="ECO:0000313" key="2">
    <source>
        <dbReference type="Proteomes" id="UP000673394"/>
    </source>
</evidence>
<dbReference type="EMBL" id="JAGKSP010000002">
    <property type="protein sequence ID" value="MBP3962219.1"/>
    <property type="molecule type" value="Genomic_DNA"/>
</dbReference>
<dbReference type="Pfam" id="PF08868">
    <property type="entry name" value="YugN"/>
    <property type="match status" value="1"/>
</dbReference>
<comment type="caution">
    <text evidence="1">The sequence shown here is derived from an EMBL/GenBank/DDBJ whole genome shotgun (WGS) entry which is preliminary data.</text>
</comment>